<feature type="chain" id="PRO_5045160260" description="DUF3153 domain-containing protein" evidence="1">
    <location>
        <begin position="25"/>
        <end position="201"/>
    </location>
</feature>
<dbReference type="EMBL" id="BAAAPY010000014">
    <property type="protein sequence ID" value="GAA2085133.1"/>
    <property type="molecule type" value="Genomic_DNA"/>
</dbReference>
<dbReference type="Proteomes" id="UP001501480">
    <property type="component" value="Unassembled WGS sequence"/>
</dbReference>
<evidence type="ECO:0000256" key="1">
    <source>
        <dbReference type="SAM" id="SignalP"/>
    </source>
</evidence>
<keyword evidence="3" id="KW-1185">Reference proteome</keyword>
<organism evidence="2 3">
    <name type="scientific">Aeromicrobium halocynthiae</name>
    <dbReference type="NCBI Taxonomy" id="560557"/>
    <lineage>
        <taxon>Bacteria</taxon>
        <taxon>Bacillati</taxon>
        <taxon>Actinomycetota</taxon>
        <taxon>Actinomycetes</taxon>
        <taxon>Propionibacteriales</taxon>
        <taxon>Nocardioidaceae</taxon>
        <taxon>Aeromicrobium</taxon>
    </lineage>
</organism>
<keyword evidence="1" id="KW-0732">Signal</keyword>
<reference evidence="3" key="1">
    <citation type="journal article" date="2019" name="Int. J. Syst. Evol. Microbiol.">
        <title>The Global Catalogue of Microorganisms (GCM) 10K type strain sequencing project: providing services to taxonomists for standard genome sequencing and annotation.</title>
        <authorList>
            <consortium name="The Broad Institute Genomics Platform"/>
            <consortium name="The Broad Institute Genome Sequencing Center for Infectious Disease"/>
            <person name="Wu L."/>
            <person name="Ma J."/>
        </authorList>
    </citation>
    <scope>NUCLEOTIDE SEQUENCE [LARGE SCALE GENOMIC DNA]</scope>
    <source>
        <strain evidence="3">JCM 15749</strain>
    </source>
</reference>
<feature type="signal peptide" evidence="1">
    <location>
        <begin position="1"/>
        <end position="24"/>
    </location>
</feature>
<dbReference type="PROSITE" id="PS51257">
    <property type="entry name" value="PROKAR_LIPOPROTEIN"/>
    <property type="match status" value="1"/>
</dbReference>
<proteinExistence type="predicted"/>
<evidence type="ECO:0000313" key="2">
    <source>
        <dbReference type="EMBL" id="GAA2085133.1"/>
    </source>
</evidence>
<evidence type="ECO:0008006" key="4">
    <source>
        <dbReference type="Google" id="ProtNLM"/>
    </source>
</evidence>
<gene>
    <name evidence="2" type="ORF">GCM10009821_28300</name>
</gene>
<name>A0ABP5HU55_9ACTN</name>
<accession>A0ABP5HU55</accession>
<protein>
    <recommendedName>
        <fullName evidence="4">DUF3153 domain-containing protein</fullName>
    </recommendedName>
</protein>
<sequence length="201" mass="21118">MVRLLCPLLAGALALMTMTGCVTVNVPDQPDVERDPTARTVEDGVETWDLTGEPTAEALGIPSDRMSADYRSDEPRRIVLQLEGGRSLRFEAPLLSFTRSRGAGGDAFTLGSRGATVAPEDLGTQLAELTEQLTGDPDPGIESFLAAVAQAPDEQTERVRYSSPEQVYGDLTLGVSADVAPIAGAGRFVVGGAWAVPTSEG</sequence>
<evidence type="ECO:0000313" key="3">
    <source>
        <dbReference type="Proteomes" id="UP001501480"/>
    </source>
</evidence>
<comment type="caution">
    <text evidence="2">The sequence shown here is derived from an EMBL/GenBank/DDBJ whole genome shotgun (WGS) entry which is preliminary data.</text>
</comment>